<evidence type="ECO:0000256" key="3">
    <source>
        <dbReference type="ARBA" id="ARBA00022679"/>
    </source>
</evidence>
<keyword evidence="3" id="KW-0808">Transferase</keyword>
<evidence type="ECO:0000256" key="4">
    <source>
        <dbReference type="ARBA" id="ARBA00022968"/>
    </source>
</evidence>
<organism evidence="6 7">
    <name type="scientific">Linum tenue</name>
    <dbReference type="NCBI Taxonomy" id="586396"/>
    <lineage>
        <taxon>Eukaryota</taxon>
        <taxon>Viridiplantae</taxon>
        <taxon>Streptophyta</taxon>
        <taxon>Embryophyta</taxon>
        <taxon>Tracheophyta</taxon>
        <taxon>Spermatophyta</taxon>
        <taxon>Magnoliopsida</taxon>
        <taxon>eudicotyledons</taxon>
        <taxon>Gunneridae</taxon>
        <taxon>Pentapetalae</taxon>
        <taxon>rosids</taxon>
        <taxon>fabids</taxon>
        <taxon>Malpighiales</taxon>
        <taxon>Linaceae</taxon>
        <taxon>Linum</taxon>
    </lineage>
</organism>
<dbReference type="PANTHER" id="PTHR31311">
    <property type="entry name" value="XYLOGLUCAN 6-XYLOSYLTRANSFERASE 5-RELATED-RELATED"/>
    <property type="match status" value="1"/>
</dbReference>
<dbReference type="Proteomes" id="UP001154282">
    <property type="component" value="Unassembled WGS sequence"/>
</dbReference>
<reference evidence="6" key="1">
    <citation type="submission" date="2022-08" db="EMBL/GenBank/DDBJ databases">
        <authorList>
            <person name="Gutierrez-Valencia J."/>
        </authorList>
    </citation>
    <scope>NUCLEOTIDE SEQUENCE</scope>
</reference>
<dbReference type="GO" id="GO:0005802">
    <property type="term" value="C:trans-Golgi network"/>
    <property type="evidence" value="ECO:0007669"/>
    <property type="project" value="TreeGrafter"/>
</dbReference>
<keyword evidence="5" id="KW-0333">Golgi apparatus</keyword>
<dbReference type="GO" id="GO:0000139">
    <property type="term" value="C:Golgi membrane"/>
    <property type="evidence" value="ECO:0007669"/>
    <property type="project" value="UniProtKB-SubCell"/>
</dbReference>
<evidence type="ECO:0000313" key="6">
    <source>
        <dbReference type="EMBL" id="CAI0555617.1"/>
    </source>
</evidence>
<keyword evidence="4" id="KW-0812">Transmembrane</keyword>
<gene>
    <name evidence="6" type="ORF">LITE_LOCUS47669</name>
</gene>
<evidence type="ECO:0000256" key="1">
    <source>
        <dbReference type="ARBA" id="ARBA00004323"/>
    </source>
</evidence>
<protein>
    <submittedName>
        <fullName evidence="6">Uncharacterized protein</fullName>
    </submittedName>
</protein>
<keyword evidence="4" id="KW-0735">Signal-anchor</keyword>
<keyword evidence="7" id="KW-1185">Reference proteome</keyword>
<proteinExistence type="predicted"/>
<evidence type="ECO:0000256" key="2">
    <source>
        <dbReference type="ARBA" id="ARBA00022676"/>
    </source>
</evidence>
<accession>A0AAV0RD72</accession>
<comment type="caution">
    <text evidence="6">The sequence shown here is derived from an EMBL/GenBank/DDBJ whole genome shotgun (WGS) entry which is preliminary data.</text>
</comment>
<dbReference type="Pfam" id="PF05637">
    <property type="entry name" value="Glyco_transf_34"/>
    <property type="match status" value="1"/>
</dbReference>
<dbReference type="InterPro" id="IPR008630">
    <property type="entry name" value="Glyco_trans_34"/>
</dbReference>
<name>A0AAV0RD72_9ROSI</name>
<evidence type="ECO:0000256" key="5">
    <source>
        <dbReference type="ARBA" id="ARBA00023034"/>
    </source>
</evidence>
<dbReference type="AlphaFoldDB" id="A0AAV0RD72"/>
<sequence length="287" mass="33526">MGFRIPFEKYKGYNLVVNGWNELVYGEKKKSWTGLNAGVLLIRNCEWSMELIDELSGLIYLLINNGTGAGKGREFREKVYLEDEYDFLRYWLDRAGSFENVTRDYDDVMEGKDGGVLRRRHAEGVSEFYGGMLEERIKEWDCKKRRSLITHFTGCEPCSGEHNPMYSWGDCYDGMVKALNFGDNQITDSAESSFTWEKVYLEDEYDFQRYWLDRAGSFENLTRDYDDVLEGKNGGVLRRRHAEGVSEFYGEMLAERIKEWDRSKRRSLITHFTGCEPCSGEHNPMYS</sequence>
<dbReference type="GO" id="GO:0005768">
    <property type="term" value="C:endosome"/>
    <property type="evidence" value="ECO:0007669"/>
    <property type="project" value="TreeGrafter"/>
</dbReference>
<dbReference type="GO" id="GO:0008378">
    <property type="term" value="F:galactosyltransferase activity"/>
    <property type="evidence" value="ECO:0007669"/>
    <property type="project" value="TreeGrafter"/>
</dbReference>
<dbReference type="EMBL" id="CAMGYJ010000010">
    <property type="protein sequence ID" value="CAI0555617.1"/>
    <property type="molecule type" value="Genomic_DNA"/>
</dbReference>
<comment type="subcellular location">
    <subcellularLocation>
        <location evidence="1">Golgi apparatus membrane</location>
        <topology evidence="1">Single-pass type II membrane protein</topology>
    </subcellularLocation>
</comment>
<evidence type="ECO:0000313" key="7">
    <source>
        <dbReference type="Proteomes" id="UP001154282"/>
    </source>
</evidence>
<keyword evidence="2" id="KW-0328">Glycosyltransferase</keyword>
<dbReference type="PANTHER" id="PTHR31311:SF41">
    <property type="entry name" value="PUTATIVE-RELATED"/>
    <property type="match status" value="1"/>
</dbReference>